<keyword evidence="4" id="KW-0732">Signal</keyword>
<organism evidence="6 7">
    <name type="scientific">Nitrincola lacisaponensis</name>
    <dbReference type="NCBI Taxonomy" id="267850"/>
    <lineage>
        <taxon>Bacteria</taxon>
        <taxon>Pseudomonadati</taxon>
        <taxon>Pseudomonadota</taxon>
        <taxon>Gammaproteobacteria</taxon>
        <taxon>Oceanospirillales</taxon>
        <taxon>Oceanospirillaceae</taxon>
        <taxon>Nitrincola</taxon>
    </lineage>
</organism>
<dbReference type="PANTHER" id="PTHR12302">
    <property type="entry name" value="EBNA2 BINDING PROTEIN P100"/>
    <property type="match status" value="1"/>
</dbReference>
<name>A0A063Y5K5_9GAMM</name>
<evidence type="ECO:0000256" key="3">
    <source>
        <dbReference type="ARBA" id="ARBA00022801"/>
    </source>
</evidence>
<dbReference type="STRING" id="267850.ADINL_1017"/>
<keyword evidence="3" id="KW-0378">Hydrolase</keyword>
<feature type="signal peptide" evidence="4">
    <location>
        <begin position="1"/>
        <end position="21"/>
    </location>
</feature>
<dbReference type="GO" id="GO:0004519">
    <property type="term" value="F:endonuclease activity"/>
    <property type="evidence" value="ECO:0007669"/>
    <property type="project" value="UniProtKB-KW"/>
</dbReference>
<dbReference type="InterPro" id="IPR016071">
    <property type="entry name" value="Staphylococal_nuclease_OB-fold"/>
</dbReference>
<dbReference type="Gene3D" id="2.40.50.90">
    <property type="match status" value="1"/>
</dbReference>
<dbReference type="GO" id="GO:0016787">
    <property type="term" value="F:hydrolase activity"/>
    <property type="evidence" value="ECO:0007669"/>
    <property type="project" value="UniProtKB-KW"/>
</dbReference>
<evidence type="ECO:0000256" key="1">
    <source>
        <dbReference type="ARBA" id="ARBA00022722"/>
    </source>
</evidence>
<dbReference type="Proteomes" id="UP000027318">
    <property type="component" value="Unassembled WGS sequence"/>
</dbReference>
<comment type="caution">
    <text evidence="6">The sequence shown here is derived from an EMBL/GenBank/DDBJ whole genome shotgun (WGS) entry which is preliminary data.</text>
</comment>
<feature type="chain" id="PRO_5001620198" description="TNase-like domain-containing protein" evidence="4">
    <location>
        <begin position="22"/>
        <end position="257"/>
    </location>
</feature>
<sequence>MFSAYVLKTLLLLSLSTAVHAGSCDLPDAAVLHSVKRVIDADTLELADGQRVRLIGVDAPELGYRGQADEPFAREGKQALEEQLRHVGWQLWVASGEDAQDRYGRLLADLFLPDQRSLQAWLLEQGWVMQVHVPPNLRYADCYRVAEASARKARLGIWSLPAYEPGIASTQIPEGTRGAVILHGAVVRIGQSQANIWLNLEGGVAIQIPRDALHRFSEPLEDLQGQTLRVRGWLIPEETRHHQWRIRVEDGRALERL</sequence>
<accession>A0A063Y5K5</accession>
<dbReference type="PANTHER" id="PTHR12302:SF3">
    <property type="entry name" value="SERINE_THREONINE-PROTEIN KINASE 31"/>
    <property type="match status" value="1"/>
</dbReference>
<dbReference type="SMART" id="SM00318">
    <property type="entry name" value="SNc"/>
    <property type="match status" value="1"/>
</dbReference>
<dbReference type="AlphaFoldDB" id="A0A063Y5K5"/>
<dbReference type="Pfam" id="PF00565">
    <property type="entry name" value="SNase"/>
    <property type="match status" value="1"/>
</dbReference>
<dbReference type="InterPro" id="IPR035437">
    <property type="entry name" value="SNase_OB-fold_sf"/>
</dbReference>
<gene>
    <name evidence="6" type="ORF">ADINL_1017</name>
</gene>
<protein>
    <recommendedName>
        <fullName evidence="5">TNase-like domain-containing protein</fullName>
    </recommendedName>
</protein>
<evidence type="ECO:0000313" key="6">
    <source>
        <dbReference type="EMBL" id="KDE40425.1"/>
    </source>
</evidence>
<keyword evidence="1" id="KW-0540">Nuclease</keyword>
<feature type="domain" description="TNase-like" evidence="5">
    <location>
        <begin position="29"/>
        <end position="160"/>
    </location>
</feature>
<evidence type="ECO:0000256" key="4">
    <source>
        <dbReference type="SAM" id="SignalP"/>
    </source>
</evidence>
<dbReference type="SUPFAM" id="SSF50199">
    <property type="entry name" value="Staphylococcal nuclease"/>
    <property type="match status" value="1"/>
</dbReference>
<keyword evidence="2" id="KW-0255">Endonuclease</keyword>
<keyword evidence="7" id="KW-1185">Reference proteome</keyword>
<dbReference type="EMBL" id="JMSZ01000016">
    <property type="protein sequence ID" value="KDE40425.1"/>
    <property type="molecule type" value="Genomic_DNA"/>
</dbReference>
<evidence type="ECO:0000313" key="7">
    <source>
        <dbReference type="Proteomes" id="UP000027318"/>
    </source>
</evidence>
<evidence type="ECO:0000259" key="5">
    <source>
        <dbReference type="PROSITE" id="PS50830"/>
    </source>
</evidence>
<evidence type="ECO:0000256" key="2">
    <source>
        <dbReference type="ARBA" id="ARBA00022759"/>
    </source>
</evidence>
<dbReference type="PROSITE" id="PS50830">
    <property type="entry name" value="TNASE_3"/>
    <property type="match status" value="1"/>
</dbReference>
<proteinExistence type="predicted"/>
<reference evidence="6 7" key="1">
    <citation type="journal article" date="2005" name="Int. J. Syst. Evol. Microbiol.">
        <title>Nitrincola lacisaponensis gen. nov., sp. nov., a novel alkaliphilic bacterium isolated from an alkaline, saline lake.</title>
        <authorList>
            <person name="Dimitriu P.A."/>
            <person name="Shukla S.K."/>
            <person name="Conradt J."/>
            <person name="Marquez M.C."/>
            <person name="Ventosa A."/>
            <person name="Maglia A."/>
            <person name="Peyton B.M."/>
            <person name="Pinkart H.C."/>
            <person name="Mormile M.R."/>
        </authorList>
    </citation>
    <scope>NUCLEOTIDE SEQUENCE [LARGE SCALE GENOMIC DNA]</scope>
    <source>
        <strain evidence="6 7">4CA</strain>
    </source>
</reference>